<protein>
    <submittedName>
        <fullName evidence="10">Variant surface glycoprotein (VSG), putative</fullName>
    </submittedName>
</protein>
<evidence type="ECO:0000313" key="11">
    <source>
        <dbReference type="Proteomes" id="UP000009027"/>
    </source>
</evidence>
<comment type="subcellular location">
    <subcellularLocation>
        <location evidence="2">Cell membrane</location>
        <topology evidence="2">Lipid-anchor</topology>
        <topology evidence="2">GPI-anchor</topology>
    </subcellularLocation>
</comment>
<evidence type="ECO:0000256" key="1">
    <source>
        <dbReference type="ARBA" id="ARBA00002523"/>
    </source>
</evidence>
<accession>F9WNA1</accession>
<evidence type="ECO:0000256" key="2">
    <source>
        <dbReference type="ARBA" id="ARBA00004609"/>
    </source>
</evidence>
<evidence type="ECO:0000256" key="7">
    <source>
        <dbReference type="ARBA" id="ARBA00023180"/>
    </source>
</evidence>
<proteinExistence type="predicted"/>
<dbReference type="Pfam" id="PF13206">
    <property type="entry name" value="VSG_B"/>
    <property type="match status" value="1"/>
</dbReference>
<dbReference type="Proteomes" id="UP000009027">
    <property type="component" value="Unassembled WGS sequence"/>
</dbReference>
<keyword evidence="8" id="KW-0449">Lipoprotein</keyword>
<keyword evidence="7" id="KW-0325">Glycoprotein</keyword>
<keyword evidence="5" id="KW-0732">Signal</keyword>
<dbReference type="GO" id="GO:0005886">
    <property type="term" value="C:plasma membrane"/>
    <property type="evidence" value="ECO:0007669"/>
    <property type="project" value="UniProtKB-SubCell"/>
</dbReference>
<name>F9WNA1_TRYVY</name>
<evidence type="ECO:0000313" key="10">
    <source>
        <dbReference type="EMBL" id="CCD19017.1"/>
    </source>
</evidence>
<comment type="function">
    <text evidence="1">VSG forms a coat on the surface of the parasite. The trypanosome evades the immune response of the host by expressing a series of antigenically distinct VSGs from an estimated 1000 VSG genes.</text>
</comment>
<dbReference type="VEuPathDB" id="TriTrypDB:TvY486_0017280"/>
<keyword evidence="6" id="KW-0472">Membrane</keyword>
<organism evidence="10 11">
    <name type="scientific">Trypanosoma vivax (strain Y486)</name>
    <dbReference type="NCBI Taxonomy" id="1055687"/>
    <lineage>
        <taxon>Eukaryota</taxon>
        <taxon>Discoba</taxon>
        <taxon>Euglenozoa</taxon>
        <taxon>Kinetoplastea</taxon>
        <taxon>Metakinetoplastina</taxon>
        <taxon>Trypanosomatida</taxon>
        <taxon>Trypanosomatidae</taxon>
        <taxon>Trypanosoma</taxon>
        <taxon>Duttonella</taxon>
    </lineage>
</organism>
<keyword evidence="11" id="KW-1185">Reference proteome</keyword>
<keyword evidence="3" id="KW-1003">Cell membrane</keyword>
<feature type="domain" description="Trypanosome variant surface glycoprotein B-type N-terminal" evidence="9">
    <location>
        <begin position="125"/>
        <end position="274"/>
    </location>
</feature>
<evidence type="ECO:0000256" key="8">
    <source>
        <dbReference type="ARBA" id="ARBA00023288"/>
    </source>
</evidence>
<dbReference type="InterPro" id="IPR025932">
    <property type="entry name" value="Trypano_VSG_B_N_dom"/>
</dbReference>
<evidence type="ECO:0000256" key="5">
    <source>
        <dbReference type="ARBA" id="ARBA00022729"/>
    </source>
</evidence>
<dbReference type="AlphaFoldDB" id="F9WNA1"/>
<evidence type="ECO:0000259" key="9">
    <source>
        <dbReference type="Pfam" id="PF13206"/>
    </source>
</evidence>
<reference evidence="10 11" key="1">
    <citation type="journal article" date="2012" name="Proc. Natl. Acad. Sci. U.S.A.">
        <title>Antigenic diversity is generated by distinct evolutionary mechanisms in African trypanosome species.</title>
        <authorList>
            <person name="Jackson A.P."/>
            <person name="Berry A."/>
            <person name="Aslett M."/>
            <person name="Allison H.C."/>
            <person name="Burton P."/>
            <person name="Vavrova-Anderson J."/>
            <person name="Brown R."/>
            <person name="Browne H."/>
            <person name="Corton N."/>
            <person name="Hauser H."/>
            <person name="Gamble J."/>
            <person name="Gilderthorp R."/>
            <person name="Marcello L."/>
            <person name="McQuillan J."/>
            <person name="Otto T.D."/>
            <person name="Quail M.A."/>
            <person name="Sanders M.J."/>
            <person name="van Tonder A."/>
            <person name="Ginger M.L."/>
            <person name="Field M.C."/>
            <person name="Barry J.D."/>
            <person name="Hertz-Fowler C."/>
            <person name="Berriman M."/>
        </authorList>
    </citation>
    <scope>NUCLEOTIDE SEQUENCE</scope>
    <source>
        <strain evidence="10 11">Y486</strain>
    </source>
</reference>
<evidence type="ECO:0000256" key="3">
    <source>
        <dbReference type="ARBA" id="ARBA00022475"/>
    </source>
</evidence>
<evidence type="ECO:0000256" key="4">
    <source>
        <dbReference type="ARBA" id="ARBA00022622"/>
    </source>
</evidence>
<dbReference type="EMBL" id="CAEX01002403">
    <property type="protein sequence ID" value="CCD19017.1"/>
    <property type="molecule type" value="Genomic_DNA"/>
</dbReference>
<sequence>MIRKDIAAALAEVRVTNVTTEPIVNEARKNNTLMAAEMLKDGAWDGSATLVHAVALAKQAIAEWEQVAPHMERAKRAANKGLYALNDDSADKVTDLQDGPVSWEIPSTPATQAISAKNDSGWKFNTHSCQALSADITCLCPSAGQSNECIRISSSGNVISTAVNGKANAVAAWKELKKYCISSMRGRATQGSILASIAHLKAMLGTNTASGTTGTHVIRITHALGQQHTPTDDKNGIKFVTYGAYAASKIPWEVALIEAGSALDKARRLAEHATHGAELALGLMTAWTPQQRD</sequence>
<evidence type="ECO:0000256" key="6">
    <source>
        <dbReference type="ARBA" id="ARBA00023136"/>
    </source>
</evidence>
<gene>
    <name evidence="10" type="ORF">TvY486_0017280</name>
</gene>
<keyword evidence="4" id="KW-0336">GPI-anchor</keyword>
<dbReference type="GO" id="GO:0098552">
    <property type="term" value="C:side of membrane"/>
    <property type="evidence" value="ECO:0007669"/>
    <property type="project" value="UniProtKB-KW"/>
</dbReference>